<accession>A0A9Q9STP9</accession>
<gene>
    <name evidence="1" type="ORF">BJP36_35915</name>
</gene>
<dbReference type="Proteomes" id="UP000176944">
    <property type="component" value="Chromosome"/>
</dbReference>
<reference evidence="1" key="1">
    <citation type="journal article" date="2017" name="Proc. Natl. Acad. Sci. U.S.A.">
        <title>Comparative genomics uncovers the prolific and distinctive metabolic potential of the cyanobacterial genus Moorea.</title>
        <authorList>
            <person name="Leao T."/>
            <person name="Castelao G."/>
            <person name="Korobeynikov A."/>
            <person name="Monroe E.A."/>
            <person name="Podell S."/>
            <person name="Glukhov E."/>
            <person name="Allen E.E."/>
            <person name="Gerwick W.H."/>
            <person name="Gerwick L."/>
        </authorList>
    </citation>
    <scope>NUCLEOTIDE SEQUENCE</scope>
    <source>
        <strain evidence="1">JHB</strain>
    </source>
</reference>
<organism evidence="1">
    <name type="scientific">Moorena producens (strain JHB)</name>
    <dbReference type="NCBI Taxonomy" id="1454205"/>
    <lineage>
        <taxon>Bacteria</taxon>
        <taxon>Bacillati</taxon>
        <taxon>Cyanobacteriota</taxon>
        <taxon>Cyanophyceae</taxon>
        <taxon>Coleofasciculales</taxon>
        <taxon>Coleofasciculaceae</taxon>
        <taxon>Moorena</taxon>
    </lineage>
</organism>
<sequence length="73" mass="8070">MWEVWGGWGASGVVSTMRECINTMYLKIPNSCQLLLLSPDTLLVSPLSPHYPLSPHSVPCSLFPIPYSLRPAL</sequence>
<proteinExistence type="predicted"/>
<dbReference type="AlphaFoldDB" id="A0A9Q9STP9"/>
<protein>
    <submittedName>
        <fullName evidence="1">Uncharacterized protein</fullName>
    </submittedName>
</protein>
<reference evidence="1" key="2">
    <citation type="submission" date="2022-10" db="EMBL/GenBank/DDBJ databases">
        <authorList>
            <person name="Ngo T.-E."/>
        </authorList>
    </citation>
    <scope>NUCLEOTIDE SEQUENCE</scope>
    <source>
        <strain evidence="1">JHB</strain>
    </source>
</reference>
<evidence type="ECO:0000313" key="1">
    <source>
        <dbReference type="EMBL" id="WAN69480.1"/>
    </source>
</evidence>
<name>A0A9Q9STP9_MOOP1</name>
<dbReference type="EMBL" id="CP017708">
    <property type="protein sequence ID" value="WAN69480.1"/>
    <property type="molecule type" value="Genomic_DNA"/>
</dbReference>